<feature type="domain" description="Glycosyltransferase 2-like" evidence="5">
    <location>
        <begin position="42"/>
        <end position="212"/>
    </location>
</feature>
<comment type="caution">
    <text evidence="6">The sequence shown here is derived from an EMBL/GenBank/DDBJ whole genome shotgun (WGS) entry which is preliminary data.</text>
</comment>
<accession>A0ABS0EE91</accession>
<evidence type="ECO:0000256" key="3">
    <source>
        <dbReference type="ARBA" id="ARBA00022679"/>
    </source>
</evidence>
<evidence type="ECO:0000256" key="1">
    <source>
        <dbReference type="ARBA" id="ARBA00006739"/>
    </source>
</evidence>
<feature type="transmembrane region" description="Helical" evidence="4">
    <location>
        <begin position="6"/>
        <end position="24"/>
    </location>
</feature>
<organism evidence="6 7">
    <name type="scientific">Winogradskyella marina</name>
    <dbReference type="NCBI Taxonomy" id="2785530"/>
    <lineage>
        <taxon>Bacteria</taxon>
        <taxon>Pseudomonadati</taxon>
        <taxon>Bacteroidota</taxon>
        <taxon>Flavobacteriia</taxon>
        <taxon>Flavobacteriales</taxon>
        <taxon>Flavobacteriaceae</taxon>
        <taxon>Winogradskyella</taxon>
    </lineage>
</organism>
<feature type="transmembrane region" description="Helical" evidence="4">
    <location>
        <begin position="345"/>
        <end position="368"/>
    </location>
</feature>
<dbReference type="EMBL" id="JADOET010000001">
    <property type="protein sequence ID" value="MBF8148775.1"/>
    <property type="molecule type" value="Genomic_DNA"/>
</dbReference>
<evidence type="ECO:0000256" key="2">
    <source>
        <dbReference type="ARBA" id="ARBA00022676"/>
    </source>
</evidence>
<dbReference type="InterPro" id="IPR029044">
    <property type="entry name" value="Nucleotide-diphossugar_trans"/>
</dbReference>
<dbReference type="PANTHER" id="PTHR43630">
    <property type="entry name" value="POLY-BETA-1,6-N-ACETYL-D-GLUCOSAMINE SYNTHASE"/>
    <property type="match status" value="1"/>
</dbReference>
<proteinExistence type="inferred from homology"/>
<dbReference type="Gene3D" id="3.90.550.10">
    <property type="entry name" value="Spore Coat Polysaccharide Biosynthesis Protein SpsA, Chain A"/>
    <property type="match status" value="1"/>
</dbReference>
<keyword evidence="7" id="KW-1185">Reference proteome</keyword>
<dbReference type="Proteomes" id="UP000611215">
    <property type="component" value="Unassembled WGS sequence"/>
</dbReference>
<keyword evidence="4" id="KW-0812">Transmembrane</keyword>
<reference evidence="6 7" key="1">
    <citation type="submission" date="2020-11" db="EMBL/GenBank/DDBJ databases">
        <title>Winogradskyella marina sp. nov., isolated from marine sediment.</title>
        <authorList>
            <person name="Bo J."/>
            <person name="Wang S."/>
            <person name="Song X."/>
            <person name="Du Z."/>
        </authorList>
    </citation>
    <scope>NUCLEOTIDE SEQUENCE [LARGE SCALE GENOMIC DNA]</scope>
    <source>
        <strain evidence="6 7">F6397</strain>
    </source>
</reference>
<name>A0ABS0EE91_9FLAO</name>
<comment type="similarity">
    <text evidence="1">Belongs to the glycosyltransferase 2 family.</text>
</comment>
<evidence type="ECO:0000313" key="6">
    <source>
        <dbReference type="EMBL" id="MBF8148775.1"/>
    </source>
</evidence>
<evidence type="ECO:0000313" key="7">
    <source>
        <dbReference type="Proteomes" id="UP000611215"/>
    </source>
</evidence>
<feature type="transmembrane region" description="Helical" evidence="4">
    <location>
        <begin position="283"/>
        <end position="306"/>
    </location>
</feature>
<evidence type="ECO:0000256" key="4">
    <source>
        <dbReference type="SAM" id="Phobius"/>
    </source>
</evidence>
<feature type="transmembrane region" description="Helical" evidence="4">
    <location>
        <begin position="312"/>
        <end position="333"/>
    </location>
</feature>
<dbReference type="Pfam" id="PF00535">
    <property type="entry name" value="Glycos_transf_2"/>
    <property type="match status" value="1"/>
</dbReference>
<keyword evidence="3" id="KW-0808">Transferase</keyword>
<dbReference type="PANTHER" id="PTHR43630:SF1">
    <property type="entry name" value="POLY-BETA-1,6-N-ACETYL-D-GLUCOSAMINE SYNTHASE"/>
    <property type="match status" value="1"/>
</dbReference>
<keyword evidence="4" id="KW-1133">Transmembrane helix</keyword>
<gene>
    <name evidence="6" type="ORF">ITJ86_02635</name>
</gene>
<dbReference type="InterPro" id="IPR001173">
    <property type="entry name" value="Glyco_trans_2-like"/>
</dbReference>
<dbReference type="SUPFAM" id="SSF53448">
    <property type="entry name" value="Nucleotide-diphospho-sugar transferases"/>
    <property type="match status" value="1"/>
</dbReference>
<dbReference type="RefSeq" id="WP_195870043.1">
    <property type="nucleotide sequence ID" value="NZ_JADOET010000001.1"/>
</dbReference>
<keyword evidence="2" id="KW-0328">Glycosyltransferase</keyword>
<protein>
    <submittedName>
        <fullName evidence="6">Glycosyltransferase</fullName>
    </submittedName>
</protein>
<sequence>MISFLFIFIIMAYLFIIGWLSYGFNKVDDFKMQDLPLKTTFSVVIPFRNEAENLPKLLESISKLNYPKSMFEVILVDDDSEDDSVAILNKLISDRPFDCAQGDIQVIKNKRTSNSPKKDAITSAIRVSKYDWIVTTDADCILPQYWLDTFNDCIQLNHSNCIVAPVTYHSKTSFLNRFQTLDFLSLQGATIGGFGIKKPFLCNGANFAYRKSEFKSVKGFEGNDTIASGDDVFLLEKFIKLDAKKVQYLKSRHAIVTTNATKTMTDLIQQRLRWASKTSQNTYWFTKAVGLIVFLGNFVCLGLLPAMYFNGITLKTAIALFVIKLSIDFLLLFKTVRFFKQETLLVSYVFSSFLYPIFNVCIAFLSFFTPYNWKGRRFAK</sequence>
<evidence type="ECO:0000259" key="5">
    <source>
        <dbReference type="Pfam" id="PF00535"/>
    </source>
</evidence>
<keyword evidence="4" id="KW-0472">Membrane</keyword>